<dbReference type="InterPro" id="IPR010994">
    <property type="entry name" value="RuvA_2-like"/>
</dbReference>
<dbReference type="SUPFAM" id="SSF47781">
    <property type="entry name" value="RuvA domain 2-like"/>
    <property type="match status" value="1"/>
</dbReference>
<keyword evidence="2" id="KW-1185">Reference proteome</keyword>
<name>A0A3S1C868_9CYAN</name>
<evidence type="ECO:0008006" key="3">
    <source>
        <dbReference type="Google" id="ProtNLM"/>
    </source>
</evidence>
<evidence type="ECO:0000313" key="2">
    <source>
        <dbReference type="Proteomes" id="UP000271624"/>
    </source>
</evidence>
<reference evidence="1" key="1">
    <citation type="submission" date="2018-12" db="EMBL/GenBank/DDBJ databases">
        <authorList>
            <person name="Will S."/>
            <person name="Neumann-Schaal M."/>
            <person name="Henke P."/>
        </authorList>
    </citation>
    <scope>NUCLEOTIDE SEQUENCE</scope>
    <source>
        <strain evidence="1">PCC 7102</strain>
    </source>
</reference>
<protein>
    <recommendedName>
        <fullName evidence="3">DNA uptake protein</fullName>
    </recommendedName>
</protein>
<dbReference type="Proteomes" id="UP000271624">
    <property type="component" value="Unassembled WGS sequence"/>
</dbReference>
<sequence length="175" mass="19912">MPFSFNSRLQKLQNQILSNPYYRLQTVEELAVAAQLGIRIDANQATVDDWLRLPGFSIHQARTLAELSRSGVKYYCIEDIAAALSISPARLEALKLILDFSYYNEDELEISTKQINPNTATIEALLKVPFIELALAEAVVKNRLEGGLYRDIVDFQRRLNLPGDVLAQLMYYLKF</sequence>
<gene>
    <name evidence="1" type="ORF">DSM106972_085930</name>
</gene>
<dbReference type="OrthoDB" id="510410at2"/>
<dbReference type="Gene3D" id="1.10.150.320">
    <property type="entry name" value="Photosystem II 12 kDa extrinsic protein"/>
    <property type="match status" value="1"/>
</dbReference>
<dbReference type="AlphaFoldDB" id="A0A3S1C868"/>
<comment type="caution">
    <text evidence="1">The sequence shown here is derived from an EMBL/GenBank/DDBJ whole genome shotgun (WGS) entry which is preliminary data.</text>
</comment>
<reference evidence="1" key="2">
    <citation type="journal article" date="2019" name="Genome Biol. Evol.">
        <title>Day and night: Metabolic profiles and evolutionary relationships of six axenic non-marine cyanobacteria.</title>
        <authorList>
            <person name="Will S.E."/>
            <person name="Henke P."/>
            <person name="Boedeker C."/>
            <person name="Huang S."/>
            <person name="Brinkmann H."/>
            <person name="Rohde M."/>
            <person name="Jarek M."/>
            <person name="Friedl T."/>
            <person name="Seufert S."/>
            <person name="Schumacher M."/>
            <person name="Overmann J."/>
            <person name="Neumann-Schaal M."/>
            <person name="Petersen J."/>
        </authorList>
    </citation>
    <scope>NUCLEOTIDE SEQUENCE [LARGE SCALE GENOMIC DNA]</scope>
    <source>
        <strain evidence="1">PCC 7102</strain>
    </source>
</reference>
<proteinExistence type="predicted"/>
<dbReference type="RefSeq" id="WP_127086604.1">
    <property type="nucleotide sequence ID" value="NZ_RSCL01000034.1"/>
</dbReference>
<accession>A0A3S1C868</accession>
<dbReference type="EMBL" id="RSCL01000034">
    <property type="protein sequence ID" value="RUS97043.1"/>
    <property type="molecule type" value="Genomic_DNA"/>
</dbReference>
<dbReference type="SUPFAM" id="SSF81585">
    <property type="entry name" value="PsbU/PolX domain-like"/>
    <property type="match status" value="1"/>
</dbReference>
<evidence type="ECO:0000313" key="1">
    <source>
        <dbReference type="EMBL" id="RUS97043.1"/>
    </source>
</evidence>
<organism evidence="1 2">
    <name type="scientific">Dulcicalothrix desertica PCC 7102</name>
    <dbReference type="NCBI Taxonomy" id="232991"/>
    <lineage>
        <taxon>Bacteria</taxon>
        <taxon>Bacillati</taxon>
        <taxon>Cyanobacteriota</taxon>
        <taxon>Cyanophyceae</taxon>
        <taxon>Nostocales</taxon>
        <taxon>Calotrichaceae</taxon>
        <taxon>Dulcicalothrix</taxon>
    </lineage>
</organism>
<dbReference type="Pfam" id="PF12836">
    <property type="entry name" value="HHH_3"/>
    <property type="match status" value="1"/>
</dbReference>